<reference evidence="6 7" key="1">
    <citation type="submission" date="2018-05" db="EMBL/GenBank/DDBJ databases">
        <title>Draft genome sequence of Scytalidium lignicola DSM 105466, a ubiquitous saprotrophic fungus.</title>
        <authorList>
            <person name="Buettner E."/>
            <person name="Gebauer A.M."/>
            <person name="Hofrichter M."/>
            <person name="Liers C."/>
            <person name="Kellner H."/>
        </authorList>
    </citation>
    <scope>NUCLEOTIDE SEQUENCE [LARGE SCALE GENOMIC DNA]</scope>
    <source>
        <strain evidence="6 7">DSM 105466</strain>
    </source>
</reference>
<keyword evidence="5" id="KW-1133">Transmembrane helix</keyword>
<name>A0A3E2H9B5_SCYLI</name>
<dbReference type="STRING" id="5539.A0A3E2H9B5"/>
<protein>
    <submittedName>
        <fullName evidence="6">Uncharacterized protein</fullName>
    </submittedName>
</protein>
<evidence type="ECO:0000256" key="1">
    <source>
        <dbReference type="ARBA" id="ARBA00004273"/>
    </source>
</evidence>
<keyword evidence="7" id="KW-1185">Reference proteome</keyword>
<evidence type="ECO:0000256" key="2">
    <source>
        <dbReference type="ARBA" id="ARBA00022792"/>
    </source>
</evidence>
<dbReference type="InterPro" id="IPR039297">
    <property type="entry name" value="COX7a"/>
</dbReference>
<proteinExistence type="predicted"/>
<accession>A0A3E2H9B5</accession>
<evidence type="ECO:0000256" key="5">
    <source>
        <dbReference type="SAM" id="Phobius"/>
    </source>
</evidence>
<evidence type="ECO:0000313" key="7">
    <source>
        <dbReference type="Proteomes" id="UP000258309"/>
    </source>
</evidence>
<evidence type="ECO:0000256" key="4">
    <source>
        <dbReference type="ARBA" id="ARBA00023136"/>
    </source>
</evidence>
<feature type="non-terminal residue" evidence="6">
    <location>
        <position position="1"/>
    </location>
</feature>
<evidence type="ECO:0000256" key="3">
    <source>
        <dbReference type="ARBA" id="ARBA00023128"/>
    </source>
</evidence>
<organism evidence="6 7">
    <name type="scientific">Scytalidium lignicola</name>
    <name type="common">Hyphomycete</name>
    <dbReference type="NCBI Taxonomy" id="5539"/>
    <lineage>
        <taxon>Eukaryota</taxon>
        <taxon>Fungi</taxon>
        <taxon>Dikarya</taxon>
        <taxon>Ascomycota</taxon>
        <taxon>Pezizomycotina</taxon>
        <taxon>Leotiomycetes</taxon>
        <taxon>Leotiomycetes incertae sedis</taxon>
        <taxon>Scytalidium</taxon>
    </lineage>
</organism>
<feature type="non-terminal residue" evidence="6">
    <location>
        <position position="68"/>
    </location>
</feature>
<dbReference type="EMBL" id="NCSJ02000112">
    <property type="protein sequence ID" value="RFU29970.1"/>
    <property type="molecule type" value="Genomic_DNA"/>
</dbReference>
<dbReference type="OMA" id="YKAHTRL"/>
<keyword evidence="4 5" id="KW-0472">Membrane</keyword>
<gene>
    <name evidence="6" type="ORF">B7463_g6365</name>
</gene>
<dbReference type="AlphaFoldDB" id="A0A3E2H9B5"/>
<keyword evidence="2" id="KW-0999">Mitochondrion inner membrane</keyword>
<sequence>MAGFVNRENRVPHYQRLFQQGQQQHIRQWMQTPKSKVLLYPYFALFYGSLTASVYMMSRQVLGYKTWV</sequence>
<dbReference type="GO" id="GO:0005743">
    <property type="term" value="C:mitochondrial inner membrane"/>
    <property type="evidence" value="ECO:0007669"/>
    <property type="project" value="UniProtKB-SubCell"/>
</dbReference>
<dbReference type="Pfam" id="PF02238">
    <property type="entry name" value="COX7a"/>
    <property type="match status" value="1"/>
</dbReference>
<keyword evidence="5" id="KW-0812">Transmembrane</keyword>
<dbReference type="Proteomes" id="UP000258309">
    <property type="component" value="Unassembled WGS sequence"/>
</dbReference>
<dbReference type="OrthoDB" id="5511599at2759"/>
<evidence type="ECO:0000313" key="6">
    <source>
        <dbReference type="EMBL" id="RFU29970.1"/>
    </source>
</evidence>
<comment type="caution">
    <text evidence="6">The sequence shown here is derived from an EMBL/GenBank/DDBJ whole genome shotgun (WGS) entry which is preliminary data.</text>
</comment>
<keyword evidence="3" id="KW-0496">Mitochondrion</keyword>
<feature type="transmembrane region" description="Helical" evidence="5">
    <location>
        <begin position="37"/>
        <end position="58"/>
    </location>
</feature>
<comment type="subcellular location">
    <subcellularLocation>
        <location evidence="1">Mitochondrion inner membrane</location>
    </subcellularLocation>
</comment>